<dbReference type="Pfam" id="PF02167">
    <property type="entry name" value="Cytochrom_C1"/>
    <property type="match status" value="1"/>
</dbReference>
<gene>
    <name evidence="17" type="ORF">ACFPN9_01475</name>
</gene>
<dbReference type="RefSeq" id="WP_066724592.1">
    <property type="nucleotide sequence ID" value="NZ_JBHSLU010000004.1"/>
</dbReference>
<keyword evidence="11 13" id="KW-0408">Iron</keyword>
<keyword evidence="4" id="KW-0813">Transport</keyword>
<name>A0ABW0NV39_9HYPH</name>
<keyword evidence="5 13" id="KW-0349">Heme</keyword>
<dbReference type="SUPFAM" id="SSF81496">
    <property type="entry name" value="Cytochrome c1 subunit of cytochrome bc1 complex (Ubiquinol-cytochrome c reductase), transmembrane anchor"/>
    <property type="match status" value="1"/>
</dbReference>
<evidence type="ECO:0000256" key="15">
    <source>
        <dbReference type="SAM" id="SignalP"/>
    </source>
</evidence>
<accession>A0ABW0NV39</accession>
<comment type="subcellular location">
    <subcellularLocation>
        <location evidence="1">Membrane</location>
    </subcellularLocation>
</comment>
<evidence type="ECO:0000256" key="12">
    <source>
        <dbReference type="ARBA" id="ARBA00023136"/>
    </source>
</evidence>
<feature type="domain" description="Cytochrome c" evidence="16">
    <location>
        <begin position="48"/>
        <end position="180"/>
    </location>
</feature>
<dbReference type="PRINTS" id="PR00603">
    <property type="entry name" value="CYTOCHROMEC1"/>
</dbReference>
<keyword evidence="15" id="KW-0732">Signal</keyword>
<evidence type="ECO:0000313" key="17">
    <source>
        <dbReference type="EMBL" id="MFC5503922.1"/>
    </source>
</evidence>
<evidence type="ECO:0000256" key="10">
    <source>
        <dbReference type="ARBA" id="ARBA00022989"/>
    </source>
</evidence>
<proteinExistence type="inferred from homology"/>
<dbReference type="Proteomes" id="UP001596060">
    <property type="component" value="Unassembled WGS sequence"/>
</dbReference>
<feature type="transmembrane region" description="Helical" evidence="14">
    <location>
        <begin position="256"/>
        <end position="273"/>
    </location>
</feature>
<keyword evidence="7 14" id="KW-0812">Transmembrane</keyword>
<evidence type="ECO:0000256" key="7">
    <source>
        <dbReference type="ARBA" id="ARBA00022692"/>
    </source>
</evidence>
<keyword evidence="9" id="KW-0249">Electron transport</keyword>
<dbReference type="InterPro" id="IPR002326">
    <property type="entry name" value="Cyt_c1"/>
</dbReference>
<keyword evidence="12 14" id="KW-0472">Membrane</keyword>
<evidence type="ECO:0000256" key="14">
    <source>
        <dbReference type="SAM" id="Phobius"/>
    </source>
</evidence>
<evidence type="ECO:0000256" key="4">
    <source>
        <dbReference type="ARBA" id="ARBA00022448"/>
    </source>
</evidence>
<keyword evidence="6" id="KW-0679">Respiratory chain</keyword>
<evidence type="ECO:0000256" key="6">
    <source>
        <dbReference type="ARBA" id="ARBA00022660"/>
    </source>
</evidence>
<comment type="caution">
    <text evidence="17">The sequence shown here is derived from an EMBL/GenBank/DDBJ whole genome shotgun (WGS) entry which is preliminary data.</text>
</comment>
<keyword evidence="18" id="KW-1185">Reference proteome</keyword>
<dbReference type="InterPro" id="IPR036909">
    <property type="entry name" value="Cyt_c-like_dom_sf"/>
</dbReference>
<reference evidence="18" key="1">
    <citation type="journal article" date="2019" name="Int. J. Syst. Evol. Microbiol.">
        <title>The Global Catalogue of Microorganisms (GCM) 10K type strain sequencing project: providing services to taxonomists for standard genome sequencing and annotation.</title>
        <authorList>
            <consortium name="The Broad Institute Genomics Platform"/>
            <consortium name="The Broad Institute Genome Sequencing Center for Infectious Disease"/>
            <person name="Wu L."/>
            <person name="Ma J."/>
        </authorList>
    </citation>
    <scope>NUCLEOTIDE SEQUENCE [LARGE SCALE GENOMIC DNA]</scope>
    <source>
        <strain evidence="18">CCUG 43117</strain>
    </source>
</reference>
<dbReference type="SUPFAM" id="SSF46626">
    <property type="entry name" value="Cytochrome c"/>
    <property type="match status" value="1"/>
</dbReference>
<feature type="signal peptide" evidence="15">
    <location>
        <begin position="1"/>
        <end position="24"/>
    </location>
</feature>
<protein>
    <recommendedName>
        <fullName evidence="3">Cytochrome c1</fullName>
    </recommendedName>
</protein>
<keyword evidence="10 14" id="KW-1133">Transmembrane helix</keyword>
<evidence type="ECO:0000256" key="13">
    <source>
        <dbReference type="PROSITE-ProRule" id="PRU00433"/>
    </source>
</evidence>
<evidence type="ECO:0000256" key="2">
    <source>
        <dbReference type="ARBA" id="ARBA00006488"/>
    </source>
</evidence>
<dbReference type="Gene3D" id="1.10.760.10">
    <property type="entry name" value="Cytochrome c-like domain"/>
    <property type="match status" value="1"/>
</dbReference>
<evidence type="ECO:0000313" key="18">
    <source>
        <dbReference type="Proteomes" id="UP001596060"/>
    </source>
</evidence>
<evidence type="ECO:0000256" key="3">
    <source>
        <dbReference type="ARBA" id="ARBA00016165"/>
    </source>
</evidence>
<evidence type="ECO:0000256" key="5">
    <source>
        <dbReference type="ARBA" id="ARBA00022617"/>
    </source>
</evidence>
<dbReference type="InterPro" id="IPR021157">
    <property type="entry name" value="Cyt_c1_TM_anchor_C"/>
</dbReference>
<dbReference type="Gene3D" id="1.20.5.100">
    <property type="entry name" value="Cytochrome c1, transmembrane anchor, C-terminal"/>
    <property type="match status" value="1"/>
</dbReference>
<evidence type="ECO:0000256" key="9">
    <source>
        <dbReference type="ARBA" id="ARBA00022982"/>
    </source>
</evidence>
<evidence type="ECO:0000256" key="11">
    <source>
        <dbReference type="ARBA" id="ARBA00023004"/>
    </source>
</evidence>
<feature type="chain" id="PRO_5045102887" description="Cytochrome c1" evidence="15">
    <location>
        <begin position="25"/>
        <end position="289"/>
    </location>
</feature>
<dbReference type="PANTHER" id="PTHR10266">
    <property type="entry name" value="CYTOCHROME C1"/>
    <property type="match status" value="1"/>
</dbReference>
<evidence type="ECO:0000259" key="16">
    <source>
        <dbReference type="PROSITE" id="PS51007"/>
    </source>
</evidence>
<evidence type="ECO:0000256" key="8">
    <source>
        <dbReference type="ARBA" id="ARBA00022723"/>
    </source>
</evidence>
<dbReference type="PROSITE" id="PS51007">
    <property type="entry name" value="CYTC"/>
    <property type="match status" value="1"/>
</dbReference>
<dbReference type="PANTHER" id="PTHR10266:SF3">
    <property type="entry name" value="CYTOCHROME C1, HEME PROTEIN, MITOCHONDRIAL"/>
    <property type="match status" value="1"/>
</dbReference>
<organism evidence="17 18">
    <name type="scientific">Bosea massiliensis</name>
    <dbReference type="NCBI Taxonomy" id="151419"/>
    <lineage>
        <taxon>Bacteria</taxon>
        <taxon>Pseudomonadati</taxon>
        <taxon>Pseudomonadota</taxon>
        <taxon>Alphaproteobacteria</taxon>
        <taxon>Hyphomicrobiales</taxon>
        <taxon>Boseaceae</taxon>
        <taxon>Bosea</taxon>
    </lineage>
</organism>
<comment type="similarity">
    <text evidence="2">Belongs to the cytochrome c family.</text>
</comment>
<sequence>MSKMLVRSAAVGLLLAALPLTAQAAGERVEPPALSWSFSGPFGKFDRAQLQRGYKIYKEVCANCHSASLLKFRNLSQPGGPEFTPGQVTALAATYQIKDGPNEAGEMFERPGRPADAFPSPFPNEQAARSANGGAYPPDMSVLAKARTYERGFPRFVFDIFTQYQEQGPDYIAALLTGYKDPPPEGVTLQPGQYYNTYMPGHLIAMPNVLNDGQVEFPKGPDGQPQVPETAKQYAKDVTAFLMWAAEPHLEARKRLGLQVMLFLLIFGGLLYYTKKKIWSRMPDGTPAH</sequence>
<dbReference type="InterPro" id="IPR009056">
    <property type="entry name" value="Cyt_c-like_dom"/>
</dbReference>
<dbReference type="EMBL" id="JBHSLU010000004">
    <property type="protein sequence ID" value="MFC5503922.1"/>
    <property type="molecule type" value="Genomic_DNA"/>
</dbReference>
<keyword evidence="8 13" id="KW-0479">Metal-binding</keyword>
<evidence type="ECO:0000256" key="1">
    <source>
        <dbReference type="ARBA" id="ARBA00004370"/>
    </source>
</evidence>